<feature type="transmembrane region" description="Helical" evidence="13">
    <location>
        <begin position="212"/>
        <end position="233"/>
    </location>
</feature>
<accession>A0A8B9RNY4</accession>
<evidence type="ECO:0000256" key="9">
    <source>
        <dbReference type="ARBA" id="ARBA00023170"/>
    </source>
</evidence>
<evidence type="ECO:0000256" key="7">
    <source>
        <dbReference type="ARBA" id="ARBA00023040"/>
    </source>
</evidence>
<evidence type="ECO:0000313" key="14">
    <source>
        <dbReference type="Ensembl" id="ENSAMXP00005057482.1"/>
    </source>
</evidence>
<comment type="subcellular location">
    <subcellularLocation>
        <location evidence="1 12">Membrane</location>
        <topology evidence="1 12">Multi-pass membrane protein</topology>
    </subcellularLocation>
</comment>
<keyword evidence="5 12" id="KW-0812">Transmembrane</keyword>
<evidence type="ECO:0000256" key="12">
    <source>
        <dbReference type="RuleBase" id="RU004424"/>
    </source>
</evidence>
<keyword evidence="10 12" id="KW-0807">Transducer</keyword>
<comment type="similarity">
    <text evidence="2 11">Belongs to the G-protein coupled receptor T2R family.</text>
</comment>
<keyword evidence="7 12" id="KW-0297">G-protein coupled receptor</keyword>
<evidence type="ECO:0000256" key="1">
    <source>
        <dbReference type="ARBA" id="ARBA00004141"/>
    </source>
</evidence>
<evidence type="ECO:0000256" key="5">
    <source>
        <dbReference type="ARBA" id="ARBA00022692"/>
    </source>
</evidence>
<keyword evidence="4 12" id="KW-0716">Sensory transduction</keyword>
<keyword evidence="9 12" id="KW-0675">Receptor</keyword>
<evidence type="ECO:0000256" key="10">
    <source>
        <dbReference type="ARBA" id="ARBA00023224"/>
    </source>
</evidence>
<dbReference type="GO" id="GO:0016020">
    <property type="term" value="C:membrane"/>
    <property type="evidence" value="ECO:0007669"/>
    <property type="project" value="UniProtKB-SubCell"/>
</dbReference>
<evidence type="ECO:0000256" key="8">
    <source>
        <dbReference type="ARBA" id="ARBA00023136"/>
    </source>
</evidence>
<evidence type="ECO:0000256" key="13">
    <source>
        <dbReference type="SAM" id="Phobius"/>
    </source>
</evidence>
<evidence type="ECO:0000256" key="3">
    <source>
        <dbReference type="ARBA" id="ARBA00022480"/>
    </source>
</evidence>
<keyword evidence="3 12" id="KW-0919">Taste</keyword>
<sequence length="348" mass="39820">MSAASCATVLYLWKHIKSMKDGSSTISSPHLKKQMRVTITGIAQAVLYFLCAIWTSLDALFRIKLPIVFDMDRHILCTVICFYSFGTTINVCVGQTMLRQRVETMLFIMRTSVTSHLWLNVFYYCQIVPAQRSFLIWLKDNIRVFVYFALIMDRLFFLSSFITSILYYSEIQIISNSTTYTNTSLMDTEQNATAAILRELSETCIIQYWLRFAYFFISLCVMLAASCATVLYLRRHMKRMEESSKSFSSPRLQKQMRVTITGISGVSSPRLQRQIKVIITSILIQATLNFLCSFGVLIDEILSEYTGVDSDGLILFTIISLYSFGTTINMGITQSLFRQGAVNPKTWK</sequence>
<dbReference type="InterPro" id="IPR007960">
    <property type="entry name" value="TAS2R"/>
</dbReference>
<dbReference type="Ensembl" id="ENSAMXT00005062101.1">
    <property type="protein sequence ID" value="ENSAMXP00005057482.1"/>
    <property type="gene ID" value="ENSAMXG00005025386.1"/>
</dbReference>
<keyword evidence="8 12" id="KW-0472">Membrane</keyword>
<organism evidence="14 15">
    <name type="scientific">Astyanax mexicanus</name>
    <name type="common">Blind cave fish</name>
    <name type="synonym">Astyanax fasciatus mexicanus</name>
    <dbReference type="NCBI Taxonomy" id="7994"/>
    <lineage>
        <taxon>Eukaryota</taxon>
        <taxon>Metazoa</taxon>
        <taxon>Chordata</taxon>
        <taxon>Craniata</taxon>
        <taxon>Vertebrata</taxon>
        <taxon>Euteleostomi</taxon>
        <taxon>Actinopterygii</taxon>
        <taxon>Neopterygii</taxon>
        <taxon>Teleostei</taxon>
        <taxon>Ostariophysi</taxon>
        <taxon>Characiformes</taxon>
        <taxon>Characoidei</taxon>
        <taxon>Acestrorhamphidae</taxon>
        <taxon>Acestrorhamphinae</taxon>
        <taxon>Astyanax</taxon>
    </lineage>
</organism>
<feature type="transmembrane region" description="Helical" evidence="13">
    <location>
        <begin position="277"/>
        <end position="298"/>
    </location>
</feature>
<feature type="transmembrane region" description="Helical" evidence="13">
    <location>
        <begin position="144"/>
        <end position="168"/>
    </location>
</feature>
<evidence type="ECO:0000256" key="4">
    <source>
        <dbReference type="ARBA" id="ARBA00022606"/>
    </source>
</evidence>
<dbReference type="Pfam" id="PF05296">
    <property type="entry name" value="TAS2R"/>
    <property type="match status" value="1"/>
</dbReference>
<dbReference type="PANTHER" id="PTHR11394">
    <property type="entry name" value="TASTE RECEPTOR TYPE 2"/>
    <property type="match status" value="1"/>
</dbReference>
<proteinExistence type="inferred from homology"/>
<name>A0A8B9RNY4_ASTMX</name>
<dbReference type="PANTHER" id="PTHR11394:SF47">
    <property type="entry name" value="TASTE RECEPTOR TYPE 2 MEMBER 40"/>
    <property type="match status" value="1"/>
</dbReference>
<keyword evidence="6 13" id="KW-1133">Transmembrane helix</keyword>
<evidence type="ECO:0000256" key="2">
    <source>
        <dbReference type="ARBA" id="ARBA00007376"/>
    </source>
</evidence>
<evidence type="ECO:0000256" key="6">
    <source>
        <dbReference type="ARBA" id="ARBA00022989"/>
    </source>
</evidence>
<dbReference type="OrthoDB" id="8724017at2759"/>
<dbReference type="Proteomes" id="UP000694621">
    <property type="component" value="Unplaced"/>
</dbReference>
<protein>
    <recommendedName>
        <fullName evidence="12">Taste receptor type 2</fullName>
    </recommendedName>
</protein>
<dbReference type="GO" id="GO:0033038">
    <property type="term" value="F:bitter taste receptor activity"/>
    <property type="evidence" value="ECO:0007669"/>
    <property type="project" value="InterPro"/>
</dbReference>
<reference evidence="14" key="1">
    <citation type="submission" date="2025-08" db="UniProtKB">
        <authorList>
            <consortium name="Ensembl"/>
        </authorList>
    </citation>
    <scope>IDENTIFICATION</scope>
</reference>
<feature type="transmembrane region" description="Helical" evidence="13">
    <location>
        <begin position="42"/>
        <end position="63"/>
    </location>
</feature>
<dbReference type="AlphaFoldDB" id="A0A8B9RNY4"/>
<feature type="transmembrane region" description="Helical" evidence="13">
    <location>
        <begin position="313"/>
        <end position="332"/>
    </location>
</feature>
<dbReference type="GO" id="GO:0004930">
    <property type="term" value="F:G protein-coupled receptor activity"/>
    <property type="evidence" value="ECO:0007669"/>
    <property type="project" value="UniProtKB-KW"/>
</dbReference>
<evidence type="ECO:0000256" key="11">
    <source>
        <dbReference type="RuleBase" id="RU004423"/>
    </source>
</evidence>
<evidence type="ECO:0000313" key="15">
    <source>
        <dbReference type="Proteomes" id="UP000694621"/>
    </source>
</evidence>
<feature type="transmembrane region" description="Helical" evidence="13">
    <location>
        <begin position="75"/>
        <end position="98"/>
    </location>
</feature>